<feature type="transmembrane region" description="Helical" evidence="6">
    <location>
        <begin position="365"/>
        <end position="385"/>
    </location>
</feature>
<sequence>MRLNSHIINGLSLMVIQGANALFPLLIFPYLLSVLGKDAFAEMVVAETLAFYVLTVCLYSFDISGVQAIIDARSQSEKAREAECFINILSVRIVLFLISSLIVVSLYYVFTDGNVLILLGWLAFSLGLILQCNYYFQAIENNLLLAVFVLIARLAGVVAVYVFIHSEADVVLTSLILGASFLLSGVAAIIVLFNHFTLNCVRLASINAMISLIYEGRHLFFGNVSVTLFRGANVLILAGVSNSTAVSSYALAEKVIKSIQALARPLNQLFVPRVVKAWSLLSIKQRNNLQAFHLVWRNTRVQVFLMAFVLPIGVVSIYIAHTWGIVPGFSDQTILLIALMAPAVIFGVANAMFGAVGLNLIGAQSYFASVVFIVGACIFLFSMIMSRYYAAFGAASAFILAEMLLLTSFTWKYLRTPTHG</sequence>
<organism evidence="7 8">
    <name type="scientific">Pollutimonas harenae</name>
    <dbReference type="NCBI Taxonomy" id="657015"/>
    <lineage>
        <taxon>Bacteria</taxon>
        <taxon>Pseudomonadati</taxon>
        <taxon>Pseudomonadota</taxon>
        <taxon>Betaproteobacteria</taxon>
        <taxon>Burkholderiales</taxon>
        <taxon>Alcaligenaceae</taxon>
        <taxon>Pollutimonas</taxon>
    </lineage>
</organism>
<evidence type="ECO:0000256" key="4">
    <source>
        <dbReference type="ARBA" id="ARBA00022989"/>
    </source>
</evidence>
<dbReference type="Proteomes" id="UP000554144">
    <property type="component" value="Unassembled WGS sequence"/>
</dbReference>
<evidence type="ECO:0000256" key="3">
    <source>
        <dbReference type="ARBA" id="ARBA00022692"/>
    </source>
</evidence>
<feature type="transmembrane region" description="Helical" evidence="6">
    <location>
        <begin position="7"/>
        <end position="31"/>
    </location>
</feature>
<feature type="transmembrane region" description="Helical" evidence="6">
    <location>
        <begin position="391"/>
        <end position="414"/>
    </location>
</feature>
<dbReference type="GO" id="GO:0005886">
    <property type="term" value="C:plasma membrane"/>
    <property type="evidence" value="ECO:0007669"/>
    <property type="project" value="UniProtKB-SubCell"/>
</dbReference>
<dbReference type="PANTHER" id="PTHR30250">
    <property type="entry name" value="PST FAMILY PREDICTED COLANIC ACID TRANSPORTER"/>
    <property type="match status" value="1"/>
</dbReference>
<evidence type="ECO:0000256" key="6">
    <source>
        <dbReference type="SAM" id="Phobius"/>
    </source>
</evidence>
<dbReference type="InterPro" id="IPR050833">
    <property type="entry name" value="Poly_Biosynth_Transport"/>
</dbReference>
<feature type="transmembrane region" description="Helical" evidence="6">
    <location>
        <begin position="116"/>
        <end position="136"/>
    </location>
</feature>
<dbReference type="AlphaFoldDB" id="A0A853GU73"/>
<dbReference type="Pfam" id="PF01943">
    <property type="entry name" value="Polysacc_synt"/>
    <property type="match status" value="1"/>
</dbReference>
<feature type="transmembrane region" description="Helical" evidence="6">
    <location>
        <begin position="170"/>
        <end position="193"/>
    </location>
</feature>
<accession>A0A853GU73</accession>
<keyword evidence="3 6" id="KW-0812">Transmembrane</keyword>
<dbReference type="EMBL" id="JACCEV010000001">
    <property type="protein sequence ID" value="NYT84336.1"/>
    <property type="molecule type" value="Genomic_DNA"/>
</dbReference>
<name>A0A853GU73_9BURK</name>
<dbReference type="OrthoDB" id="103403at2"/>
<keyword evidence="2" id="KW-1003">Cell membrane</keyword>
<feature type="transmembrane region" description="Helical" evidence="6">
    <location>
        <begin position="84"/>
        <end position="110"/>
    </location>
</feature>
<evidence type="ECO:0000313" key="7">
    <source>
        <dbReference type="EMBL" id="NYT84336.1"/>
    </source>
</evidence>
<comment type="caution">
    <text evidence="7">The sequence shown here is derived from an EMBL/GenBank/DDBJ whole genome shotgun (WGS) entry which is preliminary data.</text>
</comment>
<reference evidence="7 8" key="1">
    <citation type="submission" date="2020-07" db="EMBL/GenBank/DDBJ databases">
        <title>Taxonomic revisions and descriptions of new bacterial species based on genomic comparisons in the high-G+C-content subgroup of the family Alcaligenaceae.</title>
        <authorList>
            <person name="Szabo A."/>
            <person name="Felfoldi T."/>
        </authorList>
    </citation>
    <scope>NUCLEOTIDE SEQUENCE [LARGE SCALE GENOMIC DNA]</scope>
    <source>
        <strain evidence="7 8">DSM 25667</strain>
    </source>
</reference>
<keyword evidence="8" id="KW-1185">Reference proteome</keyword>
<evidence type="ECO:0000313" key="8">
    <source>
        <dbReference type="Proteomes" id="UP000554144"/>
    </source>
</evidence>
<dbReference type="RefSeq" id="WP_130038493.1">
    <property type="nucleotide sequence ID" value="NZ_JACCEV010000001.1"/>
</dbReference>
<evidence type="ECO:0000256" key="1">
    <source>
        <dbReference type="ARBA" id="ARBA00004651"/>
    </source>
</evidence>
<keyword evidence="5 6" id="KW-0472">Membrane</keyword>
<gene>
    <name evidence="7" type="ORF">H0A62_01860</name>
</gene>
<evidence type="ECO:0000256" key="5">
    <source>
        <dbReference type="ARBA" id="ARBA00023136"/>
    </source>
</evidence>
<comment type="subcellular location">
    <subcellularLocation>
        <location evidence="1">Cell membrane</location>
        <topology evidence="1">Multi-pass membrane protein</topology>
    </subcellularLocation>
</comment>
<feature type="transmembrane region" description="Helical" evidence="6">
    <location>
        <begin position="303"/>
        <end position="321"/>
    </location>
</feature>
<evidence type="ECO:0000256" key="2">
    <source>
        <dbReference type="ARBA" id="ARBA00022475"/>
    </source>
</evidence>
<feature type="transmembrane region" description="Helical" evidence="6">
    <location>
        <begin position="333"/>
        <end position="353"/>
    </location>
</feature>
<dbReference type="InterPro" id="IPR002797">
    <property type="entry name" value="Polysacc_synth"/>
</dbReference>
<proteinExistence type="predicted"/>
<feature type="transmembrane region" description="Helical" evidence="6">
    <location>
        <begin position="143"/>
        <end position="164"/>
    </location>
</feature>
<protein>
    <submittedName>
        <fullName evidence="7">Oligosaccharide flippase family protein</fullName>
    </submittedName>
</protein>
<keyword evidence="4 6" id="KW-1133">Transmembrane helix</keyword>
<dbReference type="PANTHER" id="PTHR30250:SF11">
    <property type="entry name" value="O-ANTIGEN TRANSPORTER-RELATED"/>
    <property type="match status" value="1"/>
</dbReference>